<dbReference type="Proteomes" id="UP000708148">
    <property type="component" value="Unassembled WGS sequence"/>
</dbReference>
<dbReference type="Gene3D" id="3.30.200.20">
    <property type="entry name" value="Phosphorylase Kinase, domain 1"/>
    <property type="match status" value="1"/>
</dbReference>
<evidence type="ECO:0000256" key="3">
    <source>
        <dbReference type="ARBA" id="ARBA00022777"/>
    </source>
</evidence>
<proteinExistence type="predicted"/>
<reference evidence="6" key="1">
    <citation type="submission" date="2020-12" db="EMBL/GenBank/DDBJ databases">
        <authorList>
            <person name="Iha C."/>
        </authorList>
    </citation>
    <scope>NUCLEOTIDE SEQUENCE</scope>
</reference>
<dbReference type="GO" id="GO:0004674">
    <property type="term" value="F:protein serine/threonine kinase activity"/>
    <property type="evidence" value="ECO:0007669"/>
    <property type="project" value="TreeGrafter"/>
</dbReference>
<gene>
    <name evidence="6" type="ORF">OSTQU699_LOCUS5844</name>
</gene>
<keyword evidence="2" id="KW-0547">Nucleotide-binding</keyword>
<protein>
    <recommendedName>
        <fullName evidence="5">Protein kinase domain-containing protein</fullName>
    </recommendedName>
</protein>
<dbReference type="Pfam" id="PF00069">
    <property type="entry name" value="Pkinase"/>
    <property type="match status" value="1"/>
</dbReference>
<accession>A0A8S1IZY6</accession>
<dbReference type="InterPro" id="IPR000719">
    <property type="entry name" value="Prot_kinase_dom"/>
</dbReference>
<sequence>MRNVDEQAVAEWQASTELFPCDRGWCVKLVPRWKRLLRRTKQRLAKIVGRRSQASISVARYPREPCSATIGWDDVTFKRKTYHEIGSSEDLEEIIKGTASQPVRSSFMAVALCRSAVEALLARDRSVALRVYGTYATWHRLYGTERGAEGSPDGGAVALRYIAESPHVVRGSALELMRQDGGDYIRIRGGGGMWCKLANSPGATVLELAGEEIADGEVSAEGRRSIKLYDTHQSLVSIGNREIATLHANLIQPVLATSRKNSTGAICNHKMLQFLLTQMDKLEEVVRGLLGASLTAEEEQRCRESFADLKRCVDQGGKLIERHSRDFDLDKFYRFDDAKEGVEQICEEIQLSVSRLAAVGVRINTRVPSEAVREDERFFRTSLKFVLKRRSFSIDRQDSQKWAAVEDKWTLARDSNEERLKSVPCVHNDHVVVGEKIGVGRCAVFKGEVVPQVGTAMPEPSTANGATSLSDLPLVRSDEIFVGANIGGGVFRGEMSAQTVVRQNSGGGVFRGEMSAQTVAVKKPRVQDDNDLEGYLECIKEICMHHSLVHDHIAKLLAVTSSGWMLMEWAPTDLQSLCQNRELDWCTKARFLLGVACALEYMHSQSPAVIHCDVKSPNVLIFGDLEDLPNCVAKITDFGLSVHNNWTVTQSITRRGGGTPPWMAPELYEDMPPSTASDVFGLGVIMYEVASQQPIYGGPRATQEYIMRQKLDGVPPCEIPDDCPPRLAELMESCCGRDYQLRPTIHEVTACLRRIAL</sequence>
<evidence type="ECO:0000259" key="5">
    <source>
        <dbReference type="PROSITE" id="PS50011"/>
    </source>
</evidence>
<dbReference type="Gene3D" id="1.10.510.10">
    <property type="entry name" value="Transferase(Phosphotransferase) domain 1"/>
    <property type="match status" value="1"/>
</dbReference>
<dbReference type="PANTHER" id="PTHR44329">
    <property type="entry name" value="SERINE/THREONINE-PROTEIN KINASE TNNI3K-RELATED"/>
    <property type="match status" value="1"/>
</dbReference>
<dbReference type="InterPro" id="IPR051681">
    <property type="entry name" value="Ser/Thr_Kinases-Pseudokinases"/>
</dbReference>
<dbReference type="AlphaFoldDB" id="A0A8S1IZY6"/>
<keyword evidence="4" id="KW-0067">ATP-binding</keyword>
<evidence type="ECO:0000313" key="7">
    <source>
        <dbReference type="Proteomes" id="UP000708148"/>
    </source>
</evidence>
<evidence type="ECO:0000313" key="6">
    <source>
        <dbReference type="EMBL" id="CAD7700486.1"/>
    </source>
</evidence>
<evidence type="ECO:0000256" key="1">
    <source>
        <dbReference type="ARBA" id="ARBA00022679"/>
    </source>
</evidence>
<dbReference type="PROSITE" id="PS50011">
    <property type="entry name" value="PROTEIN_KINASE_DOM"/>
    <property type="match status" value="1"/>
</dbReference>
<dbReference type="GO" id="GO:0005524">
    <property type="term" value="F:ATP binding"/>
    <property type="evidence" value="ECO:0007669"/>
    <property type="project" value="UniProtKB-KW"/>
</dbReference>
<dbReference type="InterPro" id="IPR008271">
    <property type="entry name" value="Ser/Thr_kinase_AS"/>
</dbReference>
<keyword evidence="7" id="KW-1185">Reference proteome</keyword>
<comment type="caution">
    <text evidence="6">The sequence shown here is derived from an EMBL/GenBank/DDBJ whole genome shotgun (WGS) entry which is preliminary data.</text>
</comment>
<organism evidence="6 7">
    <name type="scientific">Ostreobium quekettii</name>
    <dbReference type="NCBI Taxonomy" id="121088"/>
    <lineage>
        <taxon>Eukaryota</taxon>
        <taxon>Viridiplantae</taxon>
        <taxon>Chlorophyta</taxon>
        <taxon>core chlorophytes</taxon>
        <taxon>Ulvophyceae</taxon>
        <taxon>TCBD clade</taxon>
        <taxon>Bryopsidales</taxon>
        <taxon>Ostreobineae</taxon>
        <taxon>Ostreobiaceae</taxon>
        <taxon>Ostreobium</taxon>
    </lineage>
</organism>
<keyword evidence="3" id="KW-0418">Kinase</keyword>
<dbReference type="PROSITE" id="PS00108">
    <property type="entry name" value="PROTEIN_KINASE_ST"/>
    <property type="match status" value="1"/>
</dbReference>
<feature type="domain" description="Protein kinase" evidence="5">
    <location>
        <begin position="495"/>
        <end position="757"/>
    </location>
</feature>
<keyword evidence="1" id="KW-0808">Transferase</keyword>
<evidence type="ECO:0000256" key="4">
    <source>
        <dbReference type="ARBA" id="ARBA00022840"/>
    </source>
</evidence>
<dbReference type="InterPro" id="IPR011009">
    <property type="entry name" value="Kinase-like_dom_sf"/>
</dbReference>
<name>A0A8S1IZY6_9CHLO</name>
<dbReference type="OrthoDB" id="676979at2759"/>
<dbReference type="EMBL" id="CAJHUC010001278">
    <property type="protein sequence ID" value="CAD7700486.1"/>
    <property type="molecule type" value="Genomic_DNA"/>
</dbReference>
<dbReference type="PANTHER" id="PTHR44329:SF288">
    <property type="entry name" value="MITOGEN-ACTIVATED PROTEIN KINASE KINASE KINASE 20"/>
    <property type="match status" value="1"/>
</dbReference>
<dbReference type="SUPFAM" id="SSF56112">
    <property type="entry name" value="Protein kinase-like (PK-like)"/>
    <property type="match status" value="1"/>
</dbReference>
<evidence type="ECO:0000256" key="2">
    <source>
        <dbReference type="ARBA" id="ARBA00022741"/>
    </source>
</evidence>
<dbReference type="SMART" id="SM00220">
    <property type="entry name" value="S_TKc"/>
    <property type="match status" value="1"/>
</dbReference>